<reference evidence="9" key="1">
    <citation type="journal article" date="2019" name="Int. J. Syst. Evol. Microbiol.">
        <title>The Global Catalogue of Microorganisms (GCM) 10K type strain sequencing project: providing services to taxonomists for standard genome sequencing and annotation.</title>
        <authorList>
            <consortium name="The Broad Institute Genomics Platform"/>
            <consortium name="The Broad Institute Genome Sequencing Center for Infectious Disease"/>
            <person name="Wu L."/>
            <person name="Ma J."/>
        </authorList>
    </citation>
    <scope>NUCLEOTIDE SEQUENCE [LARGE SCALE GENOMIC DNA]</scope>
    <source>
        <strain evidence="9">CGMCC 1.12923</strain>
    </source>
</reference>
<keyword evidence="3 6" id="KW-1133">Transmembrane helix</keyword>
<keyword evidence="2 6" id="KW-0812">Transmembrane</keyword>
<accession>A0ABQ1R3V2</accession>
<feature type="transmembrane region" description="Helical" evidence="6">
    <location>
        <begin position="111"/>
        <end position="130"/>
    </location>
</feature>
<dbReference type="InterPro" id="IPR030192">
    <property type="entry name" value="YbdG"/>
</dbReference>
<dbReference type="Pfam" id="PF00924">
    <property type="entry name" value="MS_channel_2nd"/>
    <property type="match status" value="1"/>
</dbReference>
<feature type="transmembrane region" description="Helical" evidence="6">
    <location>
        <begin position="151"/>
        <end position="169"/>
    </location>
</feature>
<evidence type="ECO:0000313" key="8">
    <source>
        <dbReference type="EMBL" id="GGD57314.1"/>
    </source>
</evidence>
<dbReference type="PANTHER" id="PTHR30414:SF0">
    <property type="entry name" value="MINICONDUCTANCE MECHANOSENSITIVE CHANNEL YBDG"/>
    <property type="match status" value="1"/>
</dbReference>
<dbReference type="EMBL" id="BMGJ01000003">
    <property type="protein sequence ID" value="GGD57314.1"/>
    <property type="molecule type" value="Genomic_DNA"/>
</dbReference>
<dbReference type="InterPro" id="IPR010920">
    <property type="entry name" value="LSM_dom_sf"/>
</dbReference>
<evidence type="ECO:0000256" key="1">
    <source>
        <dbReference type="ARBA" id="ARBA00004370"/>
    </source>
</evidence>
<sequence length="426" mass="48282">MEQLTDLAQLIADSLSYWGIQASAHSTLFAIFALISLLAVCWISFRITRYLLSTKLTRLILRSKATWDDELQSHNFFRRAAHLVPGVLIYLLVPLLFSHSPMLLEFLQKVAFIYILVTSLLMLSAILNTVEDAYNASTMARRMPITGFIQVAKLLLAIIAIILIVSNLIGKSPVLIMSGLGAVTAILLLVFKDTILGFVAGVQIAANRMVNTGDWITLPKYGADGEVMELGLTTVKIRNWDKTISTVPTYALIGDSVKNWRGMQESGGRRIKRSIYLDVHTLRFCDQEMLDNWEKIRFIKGYINDKKQELAKYNKDNDITEQDLLNARRLTNIGTLRAYMLRYLQHHPKLHQDMTLMVRQLAPTELGVPLEVYCFCTYTSWVEYEAVQSDIFDHFLAMVPNFGLRAYQRVSDQPPPPAPAKQCTES</sequence>
<feature type="coiled-coil region" evidence="5">
    <location>
        <begin position="303"/>
        <end position="330"/>
    </location>
</feature>
<evidence type="ECO:0000256" key="4">
    <source>
        <dbReference type="ARBA" id="ARBA00023136"/>
    </source>
</evidence>
<keyword evidence="9" id="KW-1185">Reference proteome</keyword>
<comment type="caution">
    <text evidence="8">The sequence shown here is derived from an EMBL/GenBank/DDBJ whole genome shotgun (WGS) entry which is preliminary data.</text>
</comment>
<feature type="transmembrane region" description="Helical" evidence="6">
    <location>
        <begin position="175"/>
        <end position="199"/>
    </location>
</feature>
<evidence type="ECO:0000259" key="7">
    <source>
        <dbReference type="Pfam" id="PF00924"/>
    </source>
</evidence>
<dbReference type="InterPro" id="IPR006685">
    <property type="entry name" value="MscS_channel_2nd"/>
</dbReference>
<dbReference type="InterPro" id="IPR023408">
    <property type="entry name" value="MscS_beta-dom_sf"/>
</dbReference>
<feature type="domain" description="Mechanosensitive ion channel MscS" evidence="7">
    <location>
        <begin position="193"/>
        <end position="261"/>
    </location>
</feature>
<dbReference type="Proteomes" id="UP000614272">
    <property type="component" value="Unassembled WGS sequence"/>
</dbReference>
<comment type="subcellular location">
    <subcellularLocation>
        <location evidence="1">Membrane</location>
    </subcellularLocation>
</comment>
<evidence type="ECO:0000313" key="9">
    <source>
        <dbReference type="Proteomes" id="UP000614272"/>
    </source>
</evidence>
<dbReference type="SUPFAM" id="SSF50182">
    <property type="entry name" value="Sm-like ribonucleoproteins"/>
    <property type="match status" value="1"/>
</dbReference>
<dbReference type="PANTHER" id="PTHR30414">
    <property type="entry name" value="MINICONDUCTANCE MECHANOSENSITIVE CHANNEL YBDG"/>
    <property type="match status" value="1"/>
</dbReference>
<gene>
    <name evidence="8" type="ORF">GCM10011357_10970</name>
</gene>
<keyword evidence="5" id="KW-0175">Coiled coil</keyword>
<organism evidence="8 9">
    <name type="scientific">Lacimicrobium alkaliphilum</name>
    <dbReference type="NCBI Taxonomy" id="1526571"/>
    <lineage>
        <taxon>Bacteria</taxon>
        <taxon>Pseudomonadati</taxon>
        <taxon>Pseudomonadota</taxon>
        <taxon>Gammaproteobacteria</taxon>
        <taxon>Alteromonadales</taxon>
        <taxon>Alteromonadaceae</taxon>
        <taxon>Lacimicrobium</taxon>
    </lineage>
</organism>
<dbReference type="RefSeq" id="WP_188503277.1">
    <property type="nucleotide sequence ID" value="NZ_BMGJ01000003.1"/>
</dbReference>
<name>A0ABQ1R3V2_9ALTE</name>
<evidence type="ECO:0000256" key="5">
    <source>
        <dbReference type="SAM" id="Coils"/>
    </source>
</evidence>
<proteinExistence type="predicted"/>
<keyword evidence="4 6" id="KW-0472">Membrane</keyword>
<evidence type="ECO:0000256" key="6">
    <source>
        <dbReference type="SAM" id="Phobius"/>
    </source>
</evidence>
<protein>
    <submittedName>
        <fullName evidence="8">Membrane protein</fullName>
    </submittedName>
</protein>
<evidence type="ECO:0000256" key="3">
    <source>
        <dbReference type="ARBA" id="ARBA00022989"/>
    </source>
</evidence>
<evidence type="ECO:0000256" key="2">
    <source>
        <dbReference type="ARBA" id="ARBA00022692"/>
    </source>
</evidence>
<feature type="transmembrane region" description="Helical" evidence="6">
    <location>
        <begin position="80"/>
        <end position="99"/>
    </location>
</feature>
<feature type="transmembrane region" description="Helical" evidence="6">
    <location>
        <begin position="24"/>
        <end position="45"/>
    </location>
</feature>
<dbReference type="Gene3D" id="2.30.30.60">
    <property type="match status" value="1"/>
</dbReference>